<dbReference type="SUPFAM" id="SSF53223">
    <property type="entry name" value="Aminoacid dehydrogenase-like, N-terminal domain"/>
    <property type="match status" value="1"/>
</dbReference>
<name>A0A1F6BEN6_9BACT</name>
<dbReference type="Gene3D" id="3.40.50.720">
    <property type="entry name" value="NAD(P)-binding Rossmann-like Domain"/>
    <property type="match status" value="1"/>
</dbReference>
<evidence type="ECO:0000256" key="4">
    <source>
        <dbReference type="PIRSR" id="PIRSR000185-1"/>
    </source>
</evidence>
<dbReference type="GO" id="GO:0006538">
    <property type="term" value="P:L-glutamate catabolic process"/>
    <property type="evidence" value="ECO:0007669"/>
    <property type="project" value="TreeGrafter"/>
</dbReference>
<dbReference type="EMBL" id="MFKE01000015">
    <property type="protein sequence ID" value="OGG35406.1"/>
    <property type="molecule type" value="Genomic_DNA"/>
</dbReference>
<evidence type="ECO:0000313" key="10">
    <source>
        <dbReference type="Proteomes" id="UP000176186"/>
    </source>
</evidence>
<dbReference type="InterPro" id="IPR006096">
    <property type="entry name" value="Glu/Leu/Phe/Val/Trp_DH_C"/>
</dbReference>
<dbReference type="InterPro" id="IPR006097">
    <property type="entry name" value="Glu/Leu/Phe/Val/Trp_DH_dimer"/>
</dbReference>
<evidence type="ECO:0000256" key="1">
    <source>
        <dbReference type="ARBA" id="ARBA00006382"/>
    </source>
</evidence>
<evidence type="ECO:0000256" key="7">
    <source>
        <dbReference type="RuleBase" id="RU004417"/>
    </source>
</evidence>
<comment type="similarity">
    <text evidence="1 3 7">Belongs to the Glu/Leu/Phe/Val dehydrogenases family.</text>
</comment>
<dbReference type="AlphaFoldDB" id="A0A1F6BEN6"/>
<dbReference type="InterPro" id="IPR014362">
    <property type="entry name" value="Glu_DH"/>
</dbReference>
<feature type="domain" description="Glutamate/phenylalanine/leucine/valine/L-tryptophan dehydrogenase C-terminal" evidence="8">
    <location>
        <begin position="186"/>
        <end position="421"/>
    </location>
</feature>
<dbReference type="InterPro" id="IPR033524">
    <property type="entry name" value="Glu/Leu/Phe/Val_DH_AS"/>
</dbReference>
<evidence type="ECO:0000256" key="3">
    <source>
        <dbReference type="PIRNR" id="PIRNR000185"/>
    </source>
</evidence>
<dbReference type="GO" id="GO:0000166">
    <property type="term" value="F:nucleotide binding"/>
    <property type="evidence" value="ECO:0007669"/>
    <property type="project" value="UniProtKB-KW"/>
</dbReference>
<dbReference type="InterPro" id="IPR036291">
    <property type="entry name" value="NAD(P)-bd_dom_sf"/>
</dbReference>
<dbReference type="Proteomes" id="UP000176186">
    <property type="component" value="Unassembled WGS sequence"/>
</dbReference>
<feature type="binding site" evidence="5">
    <location>
        <position position="360"/>
    </location>
    <ligand>
        <name>substrate</name>
    </ligand>
</feature>
<dbReference type="PANTHER" id="PTHR11606">
    <property type="entry name" value="GLUTAMATE DEHYDROGENASE"/>
    <property type="match status" value="1"/>
</dbReference>
<proteinExistence type="inferred from homology"/>
<dbReference type="Pfam" id="PF00208">
    <property type="entry name" value="ELFV_dehydrog"/>
    <property type="match status" value="1"/>
</dbReference>
<dbReference type="CDD" id="cd01076">
    <property type="entry name" value="NAD_bind_1_Glu_DH"/>
    <property type="match status" value="1"/>
</dbReference>
<dbReference type="STRING" id="1798401.A2363_04340"/>
<dbReference type="SMART" id="SM00839">
    <property type="entry name" value="ELFV_dehydrog"/>
    <property type="match status" value="1"/>
</dbReference>
<feature type="site" description="Important for catalysis" evidence="6">
    <location>
        <position position="146"/>
    </location>
</feature>
<feature type="binding site" evidence="5">
    <location>
        <position position="94"/>
    </location>
    <ligand>
        <name>substrate</name>
    </ligand>
</feature>
<feature type="active site" description="Proton donor" evidence="4">
    <location>
        <position position="106"/>
    </location>
</feature>
<dbReference type="PROSITE" id="PS00074">
    <property type="entry name" value="GLFV_DEHYDROGENASE"/>
    <property type="match status" value="1"/>
</dbReference>
<dbReference type="InterPro" id="IPR006095">
    <property type="entry name" value="Glu/Leu/Phe/Val/Trp_DH"/>
</dbReference>
<dbReference type="InterPro" id="IPR046346">
    <property type="entry name" value="Aminoacid_DH-like_N_sf"/>
</dbReference>
<protein>
    <recommendedName>
        <fullName evidence="3">Glutamate dehydrogenase</fullName>
    </recommendedName>
</protein>
<comment type="caution">
    <text evidence="9">The sequence shown here is derived from an EMBL/GenBank/DDBJ whole genome shotgun (WGS) entry which is preliminary data.</text>
</comment>
<keyword evidence="5" id="KW-0547">Nucleotide-binding</keyword>
<evidence type="ECO:0000256" key="2">
    <source>
        <dbReference type="ARBA" id="ARBA00023002"/>
    </source>
</evidence>
<dbReference type="GO" id="GO:0004352">
    <property type="term" value="F:glutamate dehydrogenase (NAD+) activity"/>
    <property type="evidence" value="ECO:0007669"/>
    <property type="project" value="TreeGrafter"/>
</dbReference>
<dbReference type="Gene3D" id="3.40.50.10860">
    <property type="entry name" value="Leucine Dehydrogenase, chain A, domain 1"/>
    <property type="match status" value="1"/>
</dbReference>
<dbReference type="PRINTS" id="PR00082">
    <property type="entry name" value="GLFDHDRGNASE"/>
</dbReference>
<dbReference type="Pfam" id="PF02812">
    <property type="entry name" value="ELFV_dehydrog_N"/>
    <property type="match status" value="1"/>
</dbReference>
<evidence type="ECO:0000259" key="8">
    <source>
        <dbReference type="SMART" id="SM00839"/>
    </source>
</evidence>
<organism evidence="9 10">
    <name type="scientific">Candidatus Gottesmanbacteria bacterium RIFOXYB1_FULL_47_11</name>
    <dbReference type="NCBI Taxonomy" id="1798401"/>
    <lineage>
        <taxon>Bacteria</taxon>
        <taxon>Candidatus Gottesmaniibacteriota</taxon>
    </lineage>
</organism>
<accession>A0A1F6BEN6</accession>
<dbReference type="SMR" id="A0A1F6BEN6"/>
<feature type="binding site" evidence="5">
    <location>
        <position position="70"/>
    </location>
    <ligand>
        <name>substrate</name>
    </ligand>
</feature>
<dbReference type="PIRSF" id="PIRSF000185">
    <property type="entry name" value="Glu_DH"/>
    <property type="match status" value="1"/>
</dbReference>
<evidence type="ECO:0000313" key="9">
    <source>
        <dbReference type="EMBL" id="OGG35406.1"/>
    </source>
</evidence>
<keyword evidence="5" id="KW-0520">NAD</keyword>
<evidence type="ECO:0000256" key="5">
    <source>
        <dbReference type="PIRSR" id="PIRSR000185-2"/>
    </source>
</evidence>
<feature type="binding site" evidence="5">
    <location>
        <position position="193"/>
    </location>
    <ligand>
        <name>NAD(+)</name>
        <dbReference type="ChEBI" id="CHEBI:57540"/>
    </ligand>
</feature>
<evidence type="ECO:0000256" key="6">
    <source>
        <dbReference type="PIRSR" id="PIRSR000185-3"/>
    </source>
</evidence>
<sequence>MTINPFESAMSQLARAAAKFSKKDAAKLLTLLSQPQRIVNVTIPVTMDNGHLKIFQGYRVQFNNARGPYKGGIRYHPQVSLDEVKALSFWMAVKCAVADLPLGGGKGGIIVDPKTLSAGELERLSRGYARAIADVIGPDRDVPAPDVNTNGVIMGWMLDEFMKAVKGKDKKLRSTFTGKLIKDGGSEGREEATGLGGLYVLQAILKHLKLQGRLTAAVQGFGNVGYNMAKFLAEAGFTVVAVSDSRGGIYVPEGLSPTLTLQCKKKNGYLAGCYCSGSVCDLKKGKTITNRELLELPVDILVPAALENVLTRENAPKVKAKVILEMANGPTAPEADTILYKRGIPVVPDVLSNSGGVTVSAFEWEQNLKGAHWTKEAVNRKLKAKMEKEAGNVWLASKKYKTDLRTAAFIVALQRILQAMR</sequence>
<feature type="binding site" evidence="5">
    <location>
        <position position="223"/>
    </location>
    <ligand>
        <name>NAD(+)</name>
        <dbReference type="ChEBI" id="CHEBI:57540"/>
    </ligand>
</feature>
<dbReference type="PANTHER" id="PTHR11606:SF13">
    <property type="entry name" value="GLUTAMATE DEHYDROGENASE 1, MITOCHONDRIAL"/>
    <property type="match status" value="1"/>
</dbReference>
<reference evidence="9 10" key="1">
    <citation type="journal article" date="2016" name="Nat. Commun.">
        <title>Thousands of microbial genomes shed light on interconnected biogeochemical processes in an aquifer system.</title>
        <authorList>
            <person name="Anantharaman K."/>
            <person name="Brown C.T."/>
            <person name="Hug L.A."/>
            <person name="Sharon I."/>
            <person name="Castelle C.J."/>
            <person name="Probst A.J."/>
            <person name="Thomas B.C."/>
            <person name="Singh A."/>
            <person name="Wilkins M.J."/>
            <person name="Karaoz U."/>
            <person name="Brodie E.L."/>
            <person name="Williams K.H."/>
            <person name="Hubbard S.S."/>
            <person name="Banfield J.F."/>
        </authorList>
    </citation>
    <scope>NUCLEOTIDE SEQUENCE [LARGE SCALE GENOMIC DNA]</scope>
</reference>
<dbReference type="SUPFAM" id="SSF51735">
    <property type="entry name" value="NAD(P)-binding Rossmann-fold domains"/>
    <property type="match status" value="1"/>
</dbReference>
<gene>
    <name evidence="9" type="ORF">A2363_04340</name>
</gene>
<keyword evidence="2 3" id="KW-0560">Oxidoreductase</keyword>
<dbReference type="InterPro" id="IPR033922">
    <property type="entry name" value="NAD_bind_Glu_DH"/>
</dbReference>